<dbReference type="Proteomes" id="UP001600941">
    <property type="component" value="Unassembled WGS sequence"/>
</dbReference>
<accession>A0ABQ0BVF1</accession>
<dbReference type="Gene3D" id="1.10.150.240">
    <property type="entry name" value="Putative phosphatase, domain 2"/>
    <property type="match status" value="1"/>
</dbReference>
<evidence type="ECO:0000313" key="2">
    <source>
        <dbReference type="Proteomes" id="UP001600941"/>
    </source>
</evidence>
<dbReference type="PROSITE" id="PS01228">
    <property type="entry name" value="COF_1"/>
    <property type="match status" value="1"/>
</dbReference>
<dbReference type="NCBIfam" id="TIGR01549">
    <property type="entry name" value="HAD-SF-IA-v1"/>
    <property type="match status" value="1"/>
</dbReference>
<dbReference type="RefSeq" id="WP_148391456.1">
    <property type="nucleotide sequence ID" value="NZ_BAABZQ010000001.1"/>
</dbReference>
<dbReference type="InterPro" id="IPR041492">
    <property type="entry name" value="HAD_2"/>
</dbReference>
<dbReference type="Pfam" id="PF13419">
    <property type="entry name" value="HAD_2"/>
    <property type="match status" value="1"/>
</dbReference>
<dbReference type="NCBIfam" id="TIGR02254">
    <property type="entry name" value="YjjG_YfnB"/>
    <property type="match status" value="1"/>
</dbReference>
<dbReference type="InterPro" id="IPR023214">
    <property type="entry name" value="HAD_sf"/>
</dbReference>
<dbReference type="PANTHER" id="PTHR47478">
    <property type="match status" value="1"/>
</dbReference>
<dbReference type="SFLD" id="SFLDS00003">
    <property type="entry name" value="Haloacid_Dehalogenase"/>
    <property type="match status" value="1"/>
</dbReference>
<proteinExistence type="predicted"/>
<protein>
    <submittedName>
        <fullName evidence="1">YjjG family noncanonical pyrimidine nucleotidase</fullName>
    </submittedName>
</protein>
<evidence type="ECO:0000313" key="1">
    <source>
        <dbReference type="EMBL" id="GAA6500516.1"/>
    </source>
</evidence>
<reference evidence="1 2" key="1">
    <citation type="submission" date="2024-04" db="EMBL/GenBank/DDBJ databases">
        <title>Defined microbial consortia suppress multidrug-resistant proinflammatory Enterobacteriaceae via ecological control.</title>
        <authorList>
            <person name="Furuichi M."/>
            <person name="Kawaguchi T."/>
            <person name="Pust M."/>
            <person name="Yasuma K."/>
            <person name="Plichta D."/>
            <person name="Hasegawa N."/>
            <person name="Ohya T."/>
            <person name="Bhattarai S."/>
            <person name="Sasajima S."/>
            <person name="Aoto Y."/>
            <person name="Tuganbaev T."/>
            <person name="Yaginuma M."/>
            <person name="Ueda M."/>
            <person name="Okahashi N."/>
            <person name="Amafuji K."/>
            <person name="Kiridooshi Y."/>
            <person name="Sugita K."/>
            <person name="Strazar M."/>
            <person name="Skelly A."/>
            <person name="Suda W."/>
            <person name="Hattori M."/>
            <person name="Nakamoto N."/>
            <person name="Caballero S."/>
            <person name="Norman J."/>
            <person name="Olle B."/>
            <person name="Tanoue T."/>
            <person name="Arita M."/>
            <person name="Bucci V."/>
            <person name="Atarashi K."/>
            <person name="Xavier R."/>
            <person name="Honda K."/>
        </authorList>
    </citation>
    <scope>NUCLEOTIDE SEQUENCE [LARGE SCALE GENOMIC DNA]</scope>
    <source>
        <strain evidence="2">k34-0107-D12</strain>
    </source>
</reference>
<dbReference type="InterPro" id="IPR052550">
    <property type="entry name" value="Pyrimidine_5'-ntase_YjjG"/>
</dbReference>
<name>A0ABQ0BVF1_9FIRM</name>
<dbReference type="PANTHER" id="PTHR47478:SF1">
    <property type="entry name" value="PYRIMIDINE 5'-NUCLEOTIDASE YJJG"/>
    <property type="match status" value="1"/>
</dbReference>
<comment type="caution">
    <text evidence="1">The sequence shown here is derived from an EMBL/GenBank/DDBJ whole genome shotgun (WGS) entry which is preliminary data.</text>
</comment>
<keyword evidence="2" id="KW-1185">Reference proteome</keyword>
<gene>
    <name evidence="1" type="ORF">K340107D12_33320</name>
</gene>
<dbReference type="InterPro" id="IPR006439">
    <property type="entry name" value="HAD-SF_hydro_IA"/>
</dbReference>
<dbReference type="InterPro" id="IPR036412">
    <property type="entry name" value="HAD-like_sf"/>
</dbReference>
<dbReference type="InterPro" id="IPR011951">
    <property type="entry name" value="HAD-SF_hydro_IA_YjjG/PynA"/>
</dbReference>
<sequence length="226" mass="26625">MFKVILWDVDGTLLNFDKAEKYALRQCFAKFNLKECTDAMISRYAEINKRYWKRLEAGEITKEQVLLERFSEFFQKEHIRCDKIKEFNDEYQVRLGDKIFFNDDSKSLLERLKGKAKQYAVTNGTYVAQKRKLENSGLDVLFDGIFISDQIGYEKPDIRFFDHIWKQTGVYEKDDVLIVGDSLTSDMQGGNNAGIRCCWYNPEDKENNTNVKIDYLIHDLNEVEFL</sequence>
<dbReference type="EMBL" id="BAABZQ010000001">
    <property type="protein sequence ID" value="GAA6500516.1"/>
    <property type="molecule type" value="Genomic_DNA"/>
</dbReference>
<dbReference type="InterPro" id="IPR023198">
    <property type="entry name" value="PGP-like_dom2"/>
</dbReference>
<dbReference type="SFLD" id="SFLDG01129">
    <property type="entry name" value="C1.5:_HAD__Beta-PGM__Phosphata"/>
    <property type="match status" value="1"/>
</dbReference>
<organism evidence="1 2">
    <name type="scientific">Blautia parvula</name>
    <dbReference type="NCBI Taxonomy" id="2877527"/>
    <lineage>
        <taxon>Bacteria</taxon>
        <taxon>Bacillati</taxon>
        <taxon>Bacillota</taxon>
        <taxon>Clostridia</taxon>
        <taxon>Lachnospirales</taxon>
        <taxon>Lachnospiraceae</taxon>
        <taxon>Blautia</taxon>
    </lineage>
</organism>
<dbReference type="Gene3D" id="3.40.50.1000">
    <property type="entry name" value="HAD superfamily/HAD-like"/>
    <property type="match status" value="1"/>
</dbReference>
<dbReference type="SUPFAM" id="SSF56784">
    <property type="entry name" value="HAD-like"/>
    <property type="match status" value="1"/>
</dbReference>